<evidence type="ECO:0000313" key="2">
    <source>
        <dbReference type="Proteomes" id="UP000324222"/>
    </source>
</evidence>
<name>A0A5B7FMR4_PORTR</name>
<accession>A0A5B7FMR4</accession>
<dbReference type="AlphaFoldDB" id="A0A5B7FMR4"/>
<keyword evidence="2" id="KW-1185">Reference proteome</keyword>
<gene>
    <name evidence="1" type="ORF">E2C01_040522</name>
</gene>
<reference evidence="1 2" key="1">
    <citation type="submission" date="2019-05" db="EMBL/GenBank/DDBJ databases">
        <title>Another draft genome of Portunus trituberculatus and its Hox gene families provides insights of decapod evolution.</title>
        <authorList>
            <person name="Jeong J.-H."/>
            <person name="Song I."/>
            <person name="Kim S."/>
            <person name="Choi T."/>
            <person name="Kim D."/>
            <person name="Ryu S."/>
            <person name="Kim W."/>
        </authorList>
    </citation>
    <scope>NUCLEOTIDE SEQUENCE [LARGE SCALE GENOMIC DNA]</scope>
    <source>
        <tissue evidence="1">Muscle</tissue>
    </source>
</reference>
<protein>
    <submittedName>
        <fullName evidence="1">Uncharacterized protein</fullName>
    </submittedName>
</protein>
<comment type="caution">
    <text evidence="1">The sequence shown here is derived from an EMBL/GenBank/DDBJ whole genome shotgun (WGS) entry which is preliminary data.</text>
</comment>
<dbReference type="EMBL" id="VSRR010007383">
    <property type="protein sequence ID" value="MPC46796.1"/>
    <property type="molecule type" value="Genomic_DNA"/>
</dbReference>
<organism evidence="1 2">
    <name type="scientific">Portunus trituberculatus</name>
    <name type="common">Swimming crab</name>
    <name type="synonym">Neptunus trituberculatus</name>
    <dbReference type="NCBI Taxonomy" id="210409"/>
    <lineage>
        <taxon>Eukaryota</taxon>
        <taxon>Metazoa</taxon>
        <taxon>Ecdysozoa</taxon>
        <taxon>Arthropoda</taxon>
        <taxon>Crustacea</taxon>
        <taxon>Multicrustacea</taxon>
        <taxon>Malacostraca</taxon>
        <taxon>Eumalacostraca</taxon>
        <taxon>Eucarida</taxon>
        <taxon>Decapoda</taxon>
        <taxon>Pleocyemata</taxon>
        <taxon>Brachyura</taxon>
        <taxon>Eubrachyura</taxon>
        <taxon>Portunoidea</taxon>
        <taxon>Portunidae</taxon>
        <taxon>Portuninae</taxon>
        <taxon>Portunus</taxon>
    </lineage>
</organism>
<dbReference type="Proteomes" id="UP000324222">
    <property type="component" value="Unassembled WGS sequence"/>
</dbReference>
<evidence type="ECO:0000313" key="1">
    <source>
        <dbReference type="EMBL" id="MPC46796.1"/>
    </source>
</evidence>
<sequence length="151" mass="17042">MTTTWAARTALRSCVRRHQGRDWRGDLSERSIAQLTEDVLVGRPAGPDDHHGKHGRAPLLPCWNARQPLLVSLLRLLRMYRRVGSIVDHGTSLQRMESFQHALCNTRGGGCTDQNDEGRVERHLLSEARNTRGLPATLPLLLLGRTRRSRP</sequence>
<proteinExistence type="predicted"/>